<dbReference type="STRING" id="665126.ABB55_07715"/>
<accession>A0A0P6W1R4</accession>
<feature type="region of interest" description="Disordered" evidence="1">
    <location>
        <begin position="1"/>
        <end position="48"/>
    </location>
</feature>
<reference evidence="2 3" key="2">
    <citation type="submission" date="2015-10" db="EMBL/GenBank/DDBJ databases">
        <title>Draft Genome Sequence of Prosthecomicrobium hirschii ATCC 27832.</title>
        <authorList>
            <person name="Daniel J."/>
            <person name="Givan S.A."/>
            <person name="Brun Y.V."/>
            <person name="Brown P.J."/>
        </authorList>
    </citation>
    <scope>NUCLEOTIDE SEQUENCE [LARGE SCALE GENOMIC DNA]</scope>
    <source>
        <strain evidence="2 3">16</strain>
    </source>
</reference>
<comment type="caution">
    <text evidence="2">The sequence shown here is derived from an EMBL/GenBank/DDBJ whole genome shotgun (WGS) entry which is preliminary data.</text>
</comment>
<evidence type="ECO:0000313" key="2">
    <source>
        <dbReference type="EMBL" id="KPL52127.1"/>
    </source>
</evidence>
<dbReference type="Proteomes" id="UP000048984">
    <property type="component" value="Unassembled WGS sequence"/>
</dbReference>
<evidence type="ECO:0000313" key="3">
    <source>
        <dbReference type="Proteomes" id="UP000048984"/>
    </source>
</evidence>
<reference evidence="2 3" key="1">
    <citation type="submission" date="2015-09" db="EMBL/GenBank/DDBJ databases">
        <authorList>
            <person name="Jackson K.R."/>
            <person name="Lunt B.L."/>
            <person name="Fisher J.N.B."/>
            <person name="Gardner A.V."/>
            <person name="Bailey M.E."/>
            <person name="Deus L.M."/>
            <person name="Earl A.S."/>
            <person name="Gibby P.D."/>
            <person name="Hartmann K.A."/>
            <person name="Liu J.E."/>
            <person name="Manci A.M."/>
            <person name="Nielsen D.A."/>
            <person name="Solomon M.B."/>
            <person name="Breakwell D.P."/>
            <person name="Burnett S.H."/>
            <person name="Grose J.H."/>
        </authorList>
    </citation>
    <scope>NUCLEOTIDE SEQUENCE [LARGE SCALE GENOMIC DNA]</scope>
    <source>
        <strain evidence="2 3">16</strain>
    </source>
</reference>
<evidence type="ECO:0000256" key="1">
    <source>
        <dbReference type="SAM" id="MobiDB-lite"/>
    </source>
</evidence>
<dbReference type="RefSeq" id="WP_054358290.1">
    <property type="nucleotide sequence ID" value="NZ_LJYW01000001.1"/>
</dbReference>
<keyword evidence="3" id="KW-1185">Reference proteome</keyword>
<organism evidence="2 3">
    <name type="scientific">Prosthecodimorpha hirschii</name>
    <dbReference type="NCBI Taxonomy" id="665126"/>
    <lineage>
        <taxon>Bacteria</taxon>
        <taxon>Pseudomonadati</taxon>
        <taxon>Pseudomonadota</taxon>
        <taxon>Alphaproteobacteria</taxon>
        <taxon>Hyphomicrobiales</taxon>
        <taxon>Ancalomicrobiaceae</taxon>
        <taxon>Prosthecodimorpha</taxon>
    </lineage>
</organism>
<feature type="region of interest" description="Disordered" evidence="1">
    <location>
        <begin position="61"/>
        <end position="83"/>
    </location>
</feature>
<dbReference type="EMBL" id="LJYW01000001">
    <property type="protein sequence ID" value="KPL52127.1"/>
    <property type="molecule type" value="Genomic_DNA"/>
</dbReference>
<proteinExistence type="predicted"/>
<feature type="compositionally biased region" description="Basic and acidic residues" evidence="1">
    <location>
        <begin position="67"/>
        <end position="83"/>
    </location>
</feature>
<protein>
    <submittedName>
        <fullName evidence="2">Uncharacterized protein</fullName>
    </submittedName>
</protein>
<sequence length="249" mass="25777">MSEIANSGRGPFDQAREGLQQGLDSRTRAGADANARMNTGGDRRLSDRLAMADRAKAFGARMAATRRPGDAEAETRDPAPKTDDAARVLATAQWSGGLTGPPPDPLALAVPEFQSEAGRRAAEAGAMAETVSARIESALAADLGRRPGDPIALRLQMADAGWAAVAPAGLRELQVSITPTSLDILLVRAGHEIDLAPAAAELAAALARRFEGRRVTIRESVVADRDEAIADGSGLSAFSSLFAGGSARA</sequence>
<name>A0A0P6W1R4_9HYPH</name>
<dbReference type="AlphaFoldDB" id="A0A0P6W1R4"/>
<gene>
    <name evidence="2" type="ORF">ABB55_07715</name>
</gene>